<dbReference type="PANTHER" id="PTHR10695">
    <property type="entry name" value="DEPHOSPHO-COA KINASE-RELATED"/>
    <property type="match status" value="1"/>
</dbReference>
<keyword evidence="1 3" id="KW-0547">Nucleotide-binding</keyword>
<evidence type="ECO:0000256" key="4">
    <source>
        <dbReference type="NCBIfam" id="TIGR00152"/>
    </source>
</evidence>
<dbReference type="EC" id="2.7.1.24" evidence="3 4"/>
<proteinExistence type="inferred from homology"/>
<keyword evidence="6" id="KW-1185">Reference proteome</keyword>
<organism evidence="5 6">
    <name type="scientific">Halobacillus salinarum</name>
    <dbReference type="NCBI Taxonomy" id="2932257"/>
    <lineage>
        <taxon>Bacteria</taxon>
        <taxon>Bacillati</taxon>
        <taxon>Bacillota</taxon>
        <taxon>Bacilli</taxon>
        <taxon>Bacillales</taxon>
        <taxon>Bacillaceae</taxon>
        <taxon>Halobacillus</taxon>
    </lineage>
</organism>
<evidence type="ECO:0000256" key="3">
    <source>
        <dbReference type="HAMAP-Rule" id="MF_00376"/>
    </source>
</evidence>
<evidence type="ECO:0000256" key="2">
    <source>
        <dbReference type="ARBA" id="ARBA00022840"/>
    </source>
</evidence>
<dbReference type="InterPro" id="IPR001977">
    <property type="entry name" value="Depp_CoAkinase"/>
</dbReference>
<comment type="similarity">
    <text evidence="3">Belongs to the CoaE family.</text>
</comment>
<name>A0ABY4EPP9_9BACI</name>
<comment type="catalytic activity">
    <reaction evidence="3">
        <text>3'-dephospho-CoA + ATP = ADP + CoA + H(+)</text>
        <dbReference type="Rhea" id="RHEA:18245"/>
        <dbReference type="ChEBI" id="CHEBI:15378"/>
        <dbReference type="ChEBI" id="CHEBI:30616"/>
        <dbReference type="ChEBI" id="CHEBI:57287"/>
        <dbReference type="ChEBI" id="CHEBI:57328"/>
        <dbReference type="ChEBI" id="CHEBI:456216"/>
        <dbReference type="EC" id="2.7.1.24"/>
    </reaction>
</comment>
<dbReference type="Gene3D" id="3.40.50.300">
    <property type="entry name" value="P-loop containing nucleotide triphosphate hydrolases"/>
    <property type="match status" value="1"/>
</dbReference>
<dbReference type="NCBIfam" id="TIGR00152">
    <property type="entry name" value="dephospho-CoA kinase"/>
    <property type="match status" value="1"/>
</dbReference>
<dbReference type="InterPro" id="IPR027417">
    <property type="entry name" value="P-loop_NTPase"/>
</dbReference>
<dbReference type="GO" id="GO:0004140">
    <property type="term" value="F:dephospho-CoA kinase activity"/>
    <property type="evidence" value="ECO:0007669"/>
    <property type="project" value="UniProtKB-EC"/>
</dbReference>
<gene>
    <name evidence="3 5" type="primary">coaE</name>
    <name evidence="5" type="ORF">MUN89_09825</name>
</gene>
<dbReference type="EMBL" id="CP095073">
    <property type="protein sequence ID" value="UOQ46434.1"/>
    <property type="molecule type" value="Genomic_DNA"/>
</dbReference>
<sequence>MSVVIGLTGSIASGKSTISKMFKDFNIPVIDADIISREVVEPGKPAYRKIVETFGETILNAERTLDRKRLGSIIFNDYEKRKQLNEIVHPEVRKQMTDQRDELKKQHKAVVLDIPLLFESGLQHFVDQVLLVYVDKETQVKRLMERDQSSLEEAEQRIKAQMSLDEKAGLADAVIDNNGPVDASFRQLKQILRNWDVIQ</sequence>
<keyword evidence="3 5" id="KW-0808">Transferase</keyword>
<evidence type="ECO:0000313" key="6">
    <source>
        <dbReference type="Proteomes" id="UP000831787"/>
    </source>
</evidence>
<dbReference type="SUPFAM" id="SSF52540">
    <property type="entry name" value="P-loop containing nucleoside triphosphate hydrolases"/>
    <property type="match status" value="1"/>
</dbReference>
<dbReference type="PROSITE" id="PS51219">
    <property type="entry name" value="DPCK"/>
    <property type="match status" value="1"/>
</dbReference>
<dbReference type="CDD" id="cd02022">
    <property type="entry name" value="DPCK"/>
    <property type="match status" value="1"/>
</dbReference>
<keyword evidence="3" id="KW-0963">Cytoplasm</keyword>
<dbReference type="Proteomes" id="UP000831787">
    <property type="component" value="Chromosome"/>
</dbReference>
<comment type="subcellular location">
    <subcellularLocation>
        <location evidence="3">Cytoplasm</location>
    </subcellularLocation>
</comment>
<dbReference type="PANTHER" id="PTHR10695:SF46">
    <property type="entry name" value="BIFUNCTIONAL COENZYME A SYNTHASE-RELATED"/>
    <property type="match status" value="1"/>
</dbReference>
<keyword evidence="3" id="KW-0173">Coenzyme A biosynthesis</keyword>
<dbReference type="RefSeq" id="WP_244713691.1">
    <property type="nucleotide sequence ID" value="NZ_CP095073.1"/>
</dbReference>
<keyword evidence="2 3" id="KW-0067">ATP-binding</keyword>
<reference evidence="5 6" key="1">
    <citation type="submission" date="2022-04" db="EMBL/GenBank/DDBJ databases">
        <title>Halobacillus sp. isolated from saltern.</title>
        <authorList>
            <person name="Won M."/>
            <person name="Lee C.-M."/>
            <person name="Woen H.-Y."/>
            <person name="Kwon S.-W."/>
        </authorList>
    </citation>
    <scope>NUCLEOTIDE SEQUENCE [LARGE SCALE GENOMIC DNA]</scope>
    <source>
        <strain evidence="5 6">SSBR10-3</strain>
    </source>
</reference>
<comment type="pathway">
    <text evidence="3">Cofactor biosynthesis; coenzyme A biosynthesis; CoA from (R)-pantothenate: step 5/5.</text>
</comment>
<dbReference type="HAMAP" id="MF_00376">
    <property type="entry name" value="Dephospho_CoA_kinase"/>
    <property type="match status" value="1"/>
</dbReference>
<accession>A0ABY4EPP9</accession>
<dbReference type="Pfam" id="PF01121">
    <property type="entry name" value="CoaE"/>
    <property type="match status" value="1"/>
</dbReference>
<protein>
    <recommendedName>
        <fullName evidence="3 4">Dephospho-CoA kinase</fullName>
        <ecNumber evidence="3 4">2.7.1.24</ecNumber>
    </recommendedName>
    <alternativeName>
        <fullName evidence="3">Dephosphocoenzyme A kinase</fullName>
    </alternativeName>
</protein>
<feature type="binding site" evidence="3">
    <location>
        <begin position="12"/>
        <end position="17"/>
    </location>
    <ligand>
        <name>ATP</name>
        <dbReference type="ChEBI" id="CHEBI:30616"/>
    </ligand>
</feature>
<evidence type="ECO:0000256" key="1">
    <source>
        <dbReference type="ARBA" id="ARBA00022741"/>
    </source>
</evidence>
<evidence type="ECO:0000313" key="5">
    <source>
        <dbReference type="EMBL" id="UOQ46434.1"/>
    </source>
</evidence>
<comment type="function">
    <text evidence="3">Catalyzes the phosphorylation of the 3'-hydroxyl group of dephosphocoenzyme A to form coenzyme A.</text>
</comment>
<keyword evidence="3 5" id="KW-0418">Kinase</keyword>